<evidence type="ECO:0000313" key="15">
    <source>
        <dbReference type="Proteomes" id="UP000092124"/>
    </source>
</evidence>
<feature type="non-terminal residue" evidence="14">
    <location>
        <position position="1"/>
    </location>
</feature>
<dbReference type="OrthoDB" id="5984008at2759"/>
<accession>A0A1A6HCA4</accession>
<keyword evidence="11" id="KW-0807">Transducer</keyword>
<evidence type="ECO:0000259" key="13">
    <source>
        <dbReference type="PROSITE" id="PS50259"/>
    </source>
</evidence>
<evidence type="ECO:0000256" key="4">
    <source>
        <dbReference type="ARBA" id="ARBA00022692"/>
    </source>
</evidence>
<gene>
    <name evidence="14" type="ORF">A6R68_17346</name>
</gene>
<name>A0A1A6HCA4_NEOLE</name>
<evidence type="ECO:0000256" key="1">
    <source>
        <dbReference type="ARBA" id="ARBA00004651"/>
    </source>
</evidence>
<keyword evidence="7" id="KW-0297">G-protein coupled receptor</keyword>
<dbReference type="PROSITE" id="PS50259">
    <property type="entry name" value="G_PROTEIN_RECEP_F3_4"/>
    <property type="match status" value="1"/>
</dbReference>
<dbReference type="Gene3D" id="2.10.50.30">
    <property type="entry name" value="GPCR, family 3, nine cysteines domain"/>
    <property type="match status" value="1"/>
</dbReference>
<keyword evidence="6 12" id="KW-1133">Transmembrane helix</keyword>
<feature type="domain" description="G-protein coupled receptors family 3 profile" evidence="13">
    <location>
        <begin position="111"/>
        <end position="256"/>
    </location>
</feature>
<dbReference type="AlphaFoldDB" id="A0A1A6HCA4"/>
<dbReference type="EMBL" id="LZPO01034968">
    <property type="protein sequence ID" value="OBS76203.1"/>
    <property type="molecule type" value="Genomic_DNA"/>
</dbReference>
<dbReference type="PANTHER" id="PTHR24061">
    <property type="entry name" value="CALCIUM-SENSING RECEPTOR-RELATED"/>
    <property type="match status" value="1"/>
</dbReference>
<dbReference type="InterPro" id="IPR017978">
    <property type="entry name" value="GPCR_3_C"/>
</dbReference>
<dbReference type="InterPro" id="IPR038550">
    <property type="entry name" value="GPCR_3_9-Cys_sf"/>
</dbReference>
<dbReference type="InterPro" id="IPR011500">
    <property type="entry name" value="GPCR_3_9-Cys_dom"/>
</dbReference>
<evidence type="ECO:0000256" key="3">
    <source>
        <dbReference type="ARBA" id="ARBA00022475"/>
    </source>
</evidence>
<dbReference type="STRING" id="56216.A0A1A6HCA4"/>
<dbReference type="GO" id="GO:0004930">
    <property type="term" value="F:G protein-coupled receptor activity"/>
    <property type="evidence" value="ECO:0007669"/>
    <property type="project" value="UniProtKB-KW"/>
</dbReference>
<evidence type="ECO:0000313" key="14">
    <source>
        <dbReference type="EMBL" id="OBS76203.1"/>
    </source>
</evidence>
<dbReference type="InterPro" id="IPR000068">
    <property type="entry name" value="GPCR_3_Ca_sens_rcpt-rel"/>
</dbReference>
<feature type="transmembrane region" description="Helical" evidence="12">
    <location>
        <begin position="172"/>
        <end position="192"/>
    </location>
</feature>
<evidence type="ECO:0000256" key="9">
    <source>
        <dbReference type="ARBA" id="ARBA00023170"/>
    </source>
</evidence>
<dbReference type="SUPFAM" id="SSF57184">
    <property type="entry name" value="Growth factor receptor domain"/>
    <property type="match status" value="1"/>
</dbReference>
<feature type="transmembrane region" description="Helical" evidence="12">
    <location>
        <begin position="139"/>
        <end position="160"/>
    </location>
</feature>
<comment type="caution">
    <text evidence="14">The sequence shown here is derived from an EMBL/GenBank/DDBJ whole genome shotgun (WGS) entry which is preliminary data.</text>
</comment>
<evidence type="ECO:0000256" key="7">
    <source>
        <dbReference type="ARBA" id="ARBA00023040"/>
    </source>
</evidence>
<proteinExistence type="inferred from homology"/>
<feature type="non-terminal residue" evidence="14">
    <location>
        <position position="256"/>
    </location>
</feature>
<evidence type="ECO:0000256" key="10">
    <source>
        <dbReference type="ARBA" id="ARBA00023180"/>
    </source>
</evidence>
<keyword evidence="3" id="KW-1003">Cell membrane</keyword>
<sequence>NVVLDWKRKTDIKYDVFNFWNFPKGLGLNVRIGTISTNSPRGQQFSLSENMISKKTQEGKPACCFDCIPCLENEISSRSDQCVKCPEGHYANTERNQCLHKSVTFLTYDDLLGKTLTAFVLGVFLRHRDIPIVKANNQAFSYILLITLTFCFLCSLHFMAFPSQLPQNAFGLLFTVALSTVLAKTITVVIAFKVTALGSIMRLLRISRTSNIIIPPCTMIQLYGCQLTPHPFVDTDAHSEHRHIIIMCNNGSTAFH</sequence>
<organism evidence="14 15">
    <name type="scientific">Neotoma lepida</name>
    <name type="common">Desert woodrat</name>
    <dbReference type="NCBI Taxonomy" id="56216"/>
    <lineage>
        <taxon>Eukaryota</taxon>
        <taxon>Metazoa</taxon>
        <taxon>Chordata</taxon>
        <taxon>Craniata</taxon>
        <taxon>Vertebrata</taxon>
        <taxon>Euteleostomi</taxon>
        <taxon>Mammalia</taxon>
        <taxon>Eutheria</taxon>
        <taxon>Euarchontoglires</taxon>
        <taxon>Glires</taxon>
        <taxon>Rodentia</taxon>
        <taxon>Myomorpha</taxon>
        <taxon>Muroidea</taxon>
        <taxon>Cricetidae</taxon>
        <taxon>Neotominae</taxon>
        <taxon>Neotoma</taxon>
    </lineage>
</organism>
<evidence type="ECO:0000256" key="2">
    <source>
        <dbReference type="ARBA" id="ARBA00007242"/>
    </source>
</evidence>
<dbReference type="FunFam" id="2.10.50.30:FF:000002">
    <property type="entry name" value="Vomeronasal 2 receptor, h1"/>
    <property type="match status" value="1"/>
</dbReference>
<evidence type="ECO:0000256" key="11">
    <source>
        <dbReference type="ARBA" id="ARBA00023224"/>
    </source>
</evidence>
<evidence type="ECO:0000256" key="12">
    <source>
        <dbReference type="SAM" id="Phobius"/>
    </source>
</evidence>
<keyword evidence="9" id="KW-0675">Receptor</keyword>
<evidence type="ECO:0000256" key="8">
    <source>
        <dbReference type="ARBA" id="ARBA00023136"/>
    </source>
</evidence>
<dbReference type="Pfam" id="PF07562">
    <property type="entry name" value="NCD3G"/>
    <property type="match status" value="1"/>
</dbReference>
<reference evidence="14 15" key="1">
    <citation type="submission" date="2016-06" db="EMBL/GenBank/DDBJ databases">
        <title>The Draft Genome Sequence and Annotation of the Desert Woodrat Neotoma lepida.</title>
        <authorList>
            <person name="Campbell M."/>
            <person name="Oakeson K.F."/>
            <person name="Yandell M."/>
            <person name="Halpert J.R."/>
            <person name="Dearing D."/>
        </authorList>
    </citation>
    <scope>NUCLEOTIDE SEQUENCE [LARGE SCALE GENOMIC DNA]</scope>
    <source>
        <strain evidence="14">417</strain>
        <tissue evidence="14">Liver</tissue>
    </source>
</reference>
<keyword evidence="10" id="KW-0325">Glycoprotein</keyword>
<dbReference type="Proteomes" id="UP000092124">
    <property type="component" value="Unassembled WGS sequence"/>
</dbReference>
<evidence type="ECO:0000256" key="5">
    <source>
        <dbReference type="ARBA" id="ARBA00022729"/>
    </source>
</evidence>
<comment type="similarity">
    <text evidence="2">Belongs to the G-protein coupled receptor 3 family.</text>
</comment>
<dbReference type="InterPro" id="IPR009030">
    <property type="entry name" value="Growth_fac_rcpt_cys_sf"/>
</dbReference>
<dbReference type="PRINTS" id="PR01535">
    <property type="entry name" value="VOMERONASL2R"/>
</dbReference>
<comment type="subcellular location">
    <subcellularLocation>
        <location evidence="1">Cell membrane</location>
        <topology evidence="1">Multi-pass membrane protein</topology>
    </subcellularLocation>
</comment>
<dbReference type="GO" id="GO:0005886">
    <property type="term" value="C:plasma membrane"/>
    <property type="evidence" value="ECO:0007669"/>
    <property type="project" value="UniProtKB-SubCell"/>
</dbReference>
<dbReference type="PANTHER" id="PTHR24061:SF457">
    <property type="entry name" value="EC1-V2R PHEROMONE RECEPTOR PROTEIN-RELATED"/>
    <property type="match status" value="1"/>
</dbReference>
<keyword evidence="5" id="KW-0732">Signal</keyword>
<keyword evidence="4 12" id="KW-0812">Transmembrane</keyword>
<dbReference type="InterPro" id="IPR004073">
    <property type="entry name" value="GPCR_3_vmron_rcpt_2"/>
</dbReference>
<evidence type="ECO:0000256" key="6">
    <source>
        <dbReference type="ARBA" id="ARBA00022989"/>
    </source>
</evidence>
<dbReference type="Pfam" id="PF00003">
    <property type="entry name" value="7tm_3"/>
    <property type="match status" value="1"/>
</dbReference>
<keyword evidence="15" id="KW-1185">Reference proteome</keyword>
<protein>
    <recommendedName>
        <fullName evidence="13">G-protein coupled receptors family 3 profile domain-containing protein</fullName>
    </recommendedName>
</protein>
<keyword evidence="8 12" id="KW-0472">Membrane</keyword>